<dbReference type="Pfam" id="PF13521">
    <property type="entry name" value="AAA_28"/>
    <property type="match status" value="1"/>
</dbReference>
<protein>
    <submittedName>
        <fullName evidence="2">AAA family ATPase</fullName>
    </submittedName>
</protein>
<name>A0ABV2Z2G3_9ACTN</name>
<gene>
    <name evidence="2" type="ORF">AB0E61_19140</name>
</gene>
<keyword evidence="3" id="KW-1185">Reference proteome</keyword>
<evidence type="ECO:0000313" key="2">
    <source>
        <dbReference type="EMBL" id="MEU3712194.1"/>
    </source>
</evidence>
<dbReference type="RefSeq" id="WP_051739687.1">
    <property type="nucleotide sequence ID" value="NZ_JBEZVI010000015.1"/>
</dbReference>
<dbReference type="EMBL" id="JBEZVI010000015">
    <property type="protein sequence ID" value="MEU3712194.1"/>
    <property type="molecule type" value="Genomic_DNA"/>
</dbReference>
<accession>A0ABV2Z2G3</accession>
<feature type="domain" description="NadR/Ttd14 AAA" evidence="1">
    <location>
        <begin position="8"/>
        <end position="160"/>
    </location>
</feature>
<dbReference type="Gene3D" id="3.40.50.300">
    <property type="entry name" value="P-loop containing nucleotide triphosphate hydrolases"/>
    <property type="match status" value="1"/>
</dbReference>
<dbReference type="Proteomes" id="UP001550853">
    <property type="component" value="Unassembled WGS sequence"/>
</dbReference>
<reference evidence="2 3" key="1">
    <citation type="submission" date="2024-06" db="EMBL/GenBank/DDBJ databases">
        <title>The Natural Products Discovery Center: Release of the First 8490 Sequenced Strains for Exploring Actinobacteria Biosynthetic Diversity.</title>
        <authorList>
            <person name="Kalkreuter E."/>
            <person name="Kautsar S.A."/>
            <person name="Yang D."/>
            <person name="Bader C.D."/>
            <person name="Teijaro C.N."/>
            <person name="Fluegel L."/>
            <person name="Davis C.M."/>
            <person name="Simpson J.R."/>
            <person name="Lauterbach L."/>
            <person name="Steele A.D."/>
            <person name="Gui C."/>
            <person name="Meng S."/>
            <person name="Li G."/>
            <person name="Viehrig K."/>
            <person name="Ye F."/>
            <person name="Su P."/>
            <person name="Kiefer A.F."/>
            <person name="Nichols A."/>
            <person name="Cepeda A.J."/>
            <person name="Yan W."/>
            <person name="Fan B."/>
            <person name="Jiang Y."/>
            <person name="Adhikari A."/>
            <person name="Zheng C.-J."/>
            <person name="Schuster L."/>
            <person name="Cowan T.M."/>
            <person name="Smanski M.J."/>
            <person name="Chevrette M.G."/>
            <person name="De Carvalho L.P.S."/>
            <person name="Shen B."/>
        </authorList>
    </citation>
    <scope>NUCLEOTIDE SEQUENCE [LARGE SCALE GENOMIC DNA]</scope>
    <source>
        <strain evidence="2 3">NPDC033039</strain>
    </source>
</reference>
<dbReference type="InterPro" id="IPR027417">
    <property type="entry name" value="P-loop_NTPase"/>
</dbReference>
<evidence type="ECO:0000313" key="3">
    <source>
        <dbReference type="Proteomes" id="UP001550853"/>
    </source>
</evidence>
<proteinExistence type="predicted"/>
<organism evidence="2 3">
    <name type="scientific">Streptomyces catenulae</name>
    <dbReference type="NCBI Taxonomy" id="66875"/>
    <lineage>
        <taxon>Bacteria</taxon>
        <taxon>Bacillati</taxon>
        <taxon>Actinomycetota</taxon>
        <taxon>Actinomycetes</taxon>
        <taxon>Kitasatosporales</taxon>
        <taxon>Streptomycetaceae</taxon>
        <taxon>Streptomyces</taxon>
    </lineage>
</organism>
<evidence type="ECO:0000259" key="1">
    <source>
        <dbReference type="Pfam" id="PF13521"/>
    </source>
</evidence>
<comment type="caution">
    <text evidence="2">The sequence shown here is derived from an EMBL/GenBank/DDBJ whole genome shotgun (WGS) entry which is preliminary data.</text>
</comment>
<sequence length="196" mass="21110">MVNTPFRIGVLGAPSTGATQLLRRIEMELRGHGVAVARTGGIAKRAAAAGLPKMQHHTDTSTEWIIGQTIADEALAARTAQVVLADRAVLDAIPYYTAALEYRDDDRVATETCLIARRYTTVKYHVLLATVLDPEIPVDAAHPIDPRYRALVDSHLHDELGTSFLAHSTRRVTSTADSKDAAVQHAVDAALRAVAA</sequence>
<dbReference type="InterPro" id="IPR038727">
    <property type="entry name" value="NadR/Ttd14_AAA_dom"/>
</dbReference>